<evidence type="ECO:0000256" key="2">
    <source>
        <dbReference type="ARBA" id="ARBA00022679"/>
    </source>
</evidence>
<dbReference type="STRING" id="1147741.A0A0R3RT32"/>
<dbReference type="InterPro" id="IPR050447">
    <property type="entry name" value="Erg6_SMT_methyltransf"/>
</dbReference>
<dbReference type="Pfam" id="PF08241">
    <property type="entry name" value="Methyltransf_11"/>
    <property type="match status" value="1"/>
</dbReference>
<dbReference type="InterPro" id="IPR030384">
    <property type="entry name" value="MeTrfase_SMT"/>
</dbReference>
<dbReference type="InterPro" id="IPR013216">
    <property type="entry name" value="Methyltransf_11"/>
</dbReference>
<dbReference type="WBParaSite" id="EEL_0000507401-mRNA-1">
    <property type="protein sequence ID" value="EEL_0000507401-mRNA-1"/>
    <property type="gene ID" value="EEL_0000507401"/>
</dbReference>
<evidence type="ECO:0000313" key="7">
    <source>
        <dbReference type="Proteomes" id="UP000050640"/>
    </source>
</evidence>
<proteinExistence type="inferred from homology"/>
<keyword evidence="2 5" id="KW-0808">Transferase</keyword>
<reference evidence="8" key="1">
    <citation type="submission" date="2017-02" db="UniProtKB">
        <authorList>
            <consortium name="WormBaseParasite"/>
        </authorList>
    </citation>
    <scope>IDENTIFICATION</scope>
</reference>
<dbReference type="GO" id="GO:0016126">
    <property type="term" value="P:sterol biosynthetic process"/>
    <property type="evidence" value="ECO:0007669"/>
    <property type="project" value="TreeGrafter"/>
</dbReference>
<sequence>MTSKFFKLLRHFRREDLEDAFEIQEIFAEEHDQLYREAKAKSDYSMVTAHYYSVMSVVIDEYFNGSFHFAPPRRRQQSLADVLKELHERIGRCLKLTKGKKCVDIGCGIGGVMHDLAITGADLTGVTIAGNEVTIGNKRFQNEGLENCCIVEGNCCSLPLVDSCYDCAYAVYALKYLVDLKPALQEINRILRPGGFFLVYDLLKTDKYRSSSEEHKTIIKNLEYACGMPPLHTKEEMISTAKICGLELAEDIDLDQETGNPYYYCFSHSPLFMWLISSSLVDWIISIAQALHIMPKGFLRFKKIFLAGTVNNIVHAGKLGILSGSEVLLFQKTR</sequence>
<evidence type="ECO:0000256" key="1">
    <source>
        <dbReference type="ARBA" id="ARBA00022603"/>
    </source>
</evidence>
<dbReference type="PROSITE" id="PS51685">
    <property type="entry name" value="SAM_MT_ERG6_SMT"/>
    <property type="match status" value="1"/>
</dbReference>
<dbReference type="GO" id="GO:0003838">
    <property type="term" value="F:sterol 24-C-methyltransferase activity"/>
    <property type="evidence" value="ECO:0007669"/>
    <property type="project" value="TreeGrafter"/>
</dbReference>
<keyword evidence="3 5" id="KW-0949">S-adenosyl-L-methionine</keyword>
<organism evidence="7 8">
    <name type="scientific">Elaeophora elaphi</name>
    <dbReference type="NCBI Taxonomy" id="1147741"/>
    <lineage>
        <taxon>Eukaryota</taxon>
        <taxon>Metazoa</taxon>
        <taxon>Ecdysozoa</taxon>
        <taxon>Nematoda</taxon>
        <taxon>Chromadorea</taxon>
        <taxon>Rhabditida</taxon>
        <taxon>Spirurina</taxon>
        <taxon>Spiruromorpha</taxon>
        <taxon>Filarioidea</taxon>
        <taxon>Onchocercidae</taxon>
        <taxon>Elaeophora</taxon>
    </lineage>
</organism>
<evidence type="ECO:0000256" key="5">
    <source>
        <dbReference type="PROSITE-ProRule" id="PRU01022"/>
    </source>
</evidence>
<protein>
    <submittedName>
        <fullName evidence="8">SAM_MT_ERG6_SMT domain-containing protein</fullName>
    </submittedName>
</protein>
<keyword evidence="1 5" id="KW-0489">Methyltransferase</keyword>
<dbReference type="SUPFAM" id="SSF53335">
    <property type="entry name" value="S-adenosyl-L-methionine-dependent methyltransferases"/>
    <property type="match status" value="1"/>
</dbReference>
<dbReference type="AlphaFoldDB" id="A0A0R3RT32"/>
<dbReference type="GO" id="GO:0005783">
    <property type="term" value="C:endoplasmic reticulum"/>
    <property type="evidence" value="ECO:0007669"/>
    <property type="project" value="TreeGrafter"/>
</dbReference>
<name>A0A0R3RT32_9BILA</name>
<feature type="domain" description="SAM-dependent methyltransferase Erg6/SMT-type" evidence="6">
    <location>
        <begin position="51"/>
        <end position="333"/>
    </location>
</feature>
<evidence type="ECO:0000256" key="4">
    <source>
        <dbReference type="ARBA" id="ARBA00038188"/>
    </source>
</evidence>
<evidence type="ECO:0000256" key="3">
    <source>
        <dbReference type="ARBA" id="ARBA00022691"/>
    </source>
</evidence>
<accession>A0A0R3RT32</accession>
<dbReference type="PANTHER" id="PTHR44068:SF1">
    <property type="entry name" value="HYPOTHETICAL LOC100005854"/>
    <property type="match status" value="1"/>
</dbReference>
<dbReference type="Gene3D" id="3.40.50.150">
    <property type="entry name" value="Vaccinia Virus protein VP39"/>
    <property type="match status" value="1"/>
</dbReference>
<dbReference type="CDD" id="cd02440">
    <property type="entry name" value="AdoMet_MTases"/>
    <property type="match status" value="1"/>
</dbReference>
<comment type="similarity">
    <text evidence="4 5">Belongs to the class I-like SAM-binding methyltransferase superfamily. Erg6/SMT family.</text>
</comment>
<evidence type="ECO:0000259" key="6">
    <source>
        <dbReference type="PROSITE" id="PS51685"/>
    </source>
</evidence>
<keyword evidence="7" id="KW-1185">Reference proteome</keyword>
<dbReference type="InterPro" id="IPR029063">
    <property type="entry name" value="SAM-dependent_MTases_sf"/>
</dbReference>
<dbReference type="PANTHER" id="PTHR44068">
    <property type="entry name" value="ZGC:194242"/>
    <property type="match status" value="1"/>
</dbReference>
<dbReference type="Proteomes" id="UP000050640">
    <property type="component" value="Unplaced"/>
</dbReference>
<evidence type="ECO:0000313" key="8">
    <source>
        <dbReference type="WBParaSite" id="EEL_0000507401-mRNA-1"/>
    </source>
</evidence>
<dbReference type="GO" id="GO:0032259">
    <property type="term" value="P:methylation"/>
    <property type="evidence" value="ECO:0007669"/>
    <property type="project" value="UniProtKB-KW"/>
</dbReference>